<dbReference type="AlphaFoldDB" id="A0A2G9XC93"/>
<dbReference type="InterPro" id="IPR036388">
    <property type="entry name" value="WH-like_DNA-bd_sf"/>
</dbReference>
<sequence length="92" mass="10854">MPRPRLCRKIDFNPNITYFKPQGVPMRELEIVELTTEEMEAYRLRHINDLEQQKAADKMHTSQSTYQRILYSAYKKIADALINGKAIKIIKE</sequence>
<dbReference type="PANTHER" id="PTHR37478:SF2">
    <property type="entry name" value="UPF0251 PROTEIN TK0562"/>
    <property type="match status" value="1"/>
</dbReference>
<gene>
    <name evidence="3" type="ORF">COX53_01665</name>
</gene>
<evidence type="ECO:0000256" key="1">
    <source>
        <dbReference type="ARBA" id="ARBA00009350"/>
    </source>
</evidence>
<name>A0A2G9XC93_UNCKA</name>
<dbReference type="PANTHER" id="PTHR37478">
    <property type="match status" value="1"/>
</dbReference>
<protein>
    <recommendedName>
        <fullName evidence="2">UPF0251 protein COX53_01665</fullName>
    </recommendedName>
</protein>
<dbReference type="InterPro" id="IPR013324">
    <property type="entry name" value="RNA_pol_sigma_r3/r4-like"/>
</dbReference>
<reference evidence="3 4" key="1">
    <citation type="submission" date="2017-09" db="EMBL/GenBank/DDBJ databases">
        <title>Depth-based differentiation of microbial function through sediment-hosted aquifers and enrichment of novel symbionts in the deep terrestrial subsurface.</title>
        <authorList>
            <person name="Probst A.J."/>
            <person name="Ladd B."/>
            <person name="Jarett J.K."/>
            <person name="Geller-Mcgrath D.E."/>
            <person name="Sieber C.M."/>
            <person name="Emerson J.B."/>
            <person name="Anantharaman K."/>
            <person name="Thomas B.C."/>
            <person name="Malmstrom R."/>
            <person name="Stieglmeier M."/>
            <person name="Klingl A."/>
            <person name="Woyke T."/>
            <person name="Ryan C.M."/>
            <person name="Banfield J.F."/>
        </authorList>
    </citation>
    <scope>NUCLEOTIDE SEQUENCE [LARGE SCALE GENOMIC DNA]</scope>
    <source>
        <strain evidence="3">CG23_combo_of_CG06-09_8_20_14_all_40_14</strain>
    </source>
</reference>
<accession>A0A2G9XC93</accession>
<dbReference type="InterPro" id="IPR002852">
    <property type="entry name" value="UPF0251"/>
</dbReference>
<comment type="caution">
    <text evidence="3">The sequence shown here is derived from an EMBL/GenBank/DDBJ whole genome shotgun (WGS) entry which is preliminary data.</text>
</comment>
<dbReference type="HAMAP" id="MF_00674">
    <property type="entry name" value="UPF0251"/>
    <property type="match status" value="1"/>
</dbReference>
<evidence type="ECO:0000313" key="4">
    <source>
        <dbReference type="Proteomes" id="UP000231388"/>
    </source>
</evidence>
<evidence type="ECO:0000256" key="2">
    <source>
        <dbReference type="HAMAP-Rule" id="MF_00674"/>
    </source>
</evidence>
<proteinExistence type="inferred from homology"/>
<dbReference type="Pfam" id="PF02001">
    <property type="entry name" value="DUF134"/>
    <property type="match status" value="1"/>
</dbReference>
<dbReference type="SUPFAM" id="SSF88659">
    <property type="entry name" value="Sigma3 and sigma4 domains of RNA polymerase sigma factors"/>
    <property type="match status" value="1"/>
</dbReference>
<dbReference type="Proteomes" id="UP000231388">
    <property type="component" value="Unassembled WGS sequence"/>
</dbReference>
<evidence type="ECO:0000313" key="3">
    <source>
        <dbReference type="EMBL" id="PIP04586.1"/>
    </source>
</evidence>
<comment type="similarity">
    <text evidence="1 2">Belongs to the UPF0251 family.</text>
</comment>
<organism evidence="3 4">
    <name type="scientific">candidate division WWE3 bacterium CG23_combo_of_CG06-09_8_20_14_all_40_14</name>
    <dbReference type="NCBI Taxonomy" id="1975095"/>
    <lineage>
        <taxon>Bacteria</taxon>
        <taxon>Katanobacteria</taxon>
    </lineage>
</organism>
<dbReference type="EMBL" id="PCQY01000021">
    <property type="protein sequence ID" value="PIP04586.1"/>
    <property type="molecule type" value="Genomic_DNA"/>
</dbReference>
<dbReference type="Gene3D" id="1.10.10.10">
    <property type="entry name" value="Winged helix-like DNA-binding domain superfamily/Winged helix DNA-binding domain"/>
    <property type="match status" value="1"/>
</dbReference>